<evidence type="ECO:0000259" key="18">
    <source>
        <dbReference type="PROSITE" id="PS50003"/>
    </source>
</evidence>
<accession>A0A3P8VSM3</accession>
<dbReference type="Gene3D" id="1.10.555.10">
    <property type="entry name" value="Rho GTPase activation protein"/>
    <property type="match status" value="1"/>
</dbReference>
<proteinExistence type="predicted"/>
<dbReference type="Ensembl" id="ENSCSET00000015634.1">
    <property type="protein sequence ID" value="ENSCSEP00000015445.1"/>
    <property type="gene ID" value="ENSCSEG00000009923.1"/>
</dbReference>
<feature type="domain" description="Rho-GAP" evidence="19">
    <location>
        <begin position="160"/>
        <end position="353"/>
    </location>
</feature>
<keyword evidence="10" id="KW-0175">Coiled coil</keyword>
<dbReference type="GO" id="GO:0001891">
    <property type="term" value="C:phagocytic cup"/>
    <property type="evidence" value="ECO:0007669"/>
    <property type="project" value="TreeGrafter"/>
</dbReference>
<dbReference type="FunFam" id="1.10.555.10:FF:000015">
    <property type="entry name" value="rho GTPase-activating protein 25 isoform X1"/>
    <property type="match status" value="1"/>
</dbReference>
<dbReference type="KEGG" id="csem:103397459"/>
<sequence length="633" mass="71496">MSLKLPRNWDFSTFKAETSRIARSKSVMPGEGSTTQGPPRFSRSMEKPVKAGWLKKQRSLVKNWQLRYFVLRGSTLTYHKDDKESTVQGAIQLRFCKVNELPPNSDDSGKYLFEIVPRSTIDRERCPYVFMANSQSDMEEWVRTLRRVVGVQTSGVIGKSLLDTVTYEQRFGPRMVPILVQKCVEFIKEHGLDEEGIFRLPGQDNTVKQFRDAFDAGERPSFPSDTDVHTVASLLKLYLRELPEPVVPWTQYQDFLDCTNMLDCSSTEGWEKLEKQISLLPRINYNLLSYVCRFLFEVQQHSAVNKMNVENLATVMGINLLKPQIEDPITVMKATPQIQKLMTVMIRQHEALFPPSKDVLPSPPSKKVESKKSTPRSFVGWESAEMGDASLSESPEEEEDTDSPATERGTWSPQTPRAGHFSPTGDDWLESPRKRTQTLPTFTCPLVGMPAKADAINRWSRIQECSEEKSGGTLSEDIFKILDLKGSGELLFGGSHVSNKKEEEVSTSHRGSEDTGSSITSRQKTVDQSQHCPLTSSQKSVETVKSPAQQVNSQPELKKDNQPSVNSLQQENKELKATVAELQSALEAERRRASALEICLKNAECSRDQAQRRNEELQRDVQQFLNTKPQAPT</sequence>
<dbReference type="SMART" id="SM00233">
    <property type="entry name" value="PH"/>
    <property type="match status" value="1"/>
</dbReference>
<dbReference type="GO" id="GO:0006911">
    <property type="term" value="P:phagocytosis, engulfment"/>
    <property type="evidence" value="ECO:0007669"/>
    <property type="project" value="TreeGrafter"/>
</dbReference>
<evidence type="ECO:0000256" key="12">
    <source>
        <dbReference type="ARBA" id="ARBA00023273"/>
    </source>
</evidence>
<protein>
    <recommendedName>
        <fullName evidence="15">Rho GTPase-activating protein 24</fullName>
    </recommendedName>
    <alternativeName>
        <fullName evidence="16">Rho-type GTPase-activating protein 24</fullName>
    </alternativeName>
</protein>
<evidence type="ECO:0000256" key="7">
    <source>
        <dbReference type="ARBA" id="ARBA00022553"/>
    </source>
</evidence>
<evidence type="ECO:0000256" key="6">
    <source>
        <dbReference type="ARBA" id="ARBA00022490"/>
    </source>
</evidence>
<keyword evidence="8" id="KW-0221">Differentiation</keyword>
<dbReference type="Gene3D" id="2.30.29.30">
    <property type="entry name" value="Pleckstrin-homology domain (PH domain)/Phosphotyrosine-binding domain (PTB)"/>
    <property type="match status" value="1"/>
</dbReference>
<dbReference type="GO" id="GO:0007165">
    <property type="term" value="P:signal transduction"/>
    <property type="evidence" value="ECO:0007669"/>
    <property type="project" value="InterPro"/>
</dbReference>
<organism evidence="20 21">
    <name type="scientific">Cynoglossus semilaevis</name>
    <name type="common">Tongue sole</name>
    <dbReference type="NCBI Taxonomy" id="244447"/>
    <lineage>
        <taxon>Eukaryota</taxon>
        <taxon>Metazoa</taxon>
        <taxon>Chordata</taxon>
        <taxon>Craniata</taxon>
        <taxon>Vertebrata</taxon>
        <taxon>Euteleostomi</taxon>
        <taxon>Actinopterygii</taxon>
        <taxon>Neopterygii</taxon>
        <taxon>Teleostei</taxon>
        <taxon>Neoteleostei</taxon>
        <taxon>Acanthomorphata</taxon>
        <taxon>Carangaria</taxon>
        <taxon>Pleuronectiformes</taxon>
        <taxon>Pleuronectoidei</taxon>
        <taxon>Cynoglossidae</taxon>
        <taxon>Cynoglossinae</taxon>
        <taxon>Cynoglossus</taxon>
    </lineage>
</organism>
<dbReference type="PANTHER" id="PTHR15228:SF20">
    <property type="entry name" value="RHO GTPASE-ACTIVATING PROTEIN 25"/>
    <property type="match status" value="1"/>
</dbReference>
<evidence type="ECO:0000256" key="11">
    <source>
        <dbReference type="ARBA" id="ARBA00023212"/>
    </source>
</evidence>
<dbReference type="OrthoDB" id="185175at2759"/>
<dbReference type="InParanoid" id="A0A3P8VSM3"/>
<feature type="region of interest" description="Disordered" evidence="17">
    <location>
        <begin position="607"/>
        <end position="633"/>
    </location>
</feature>
<feature type="domain" description="PH" evidence="18">
    <location>
        <begin position="47"/>
        <end position="150"/>
    </location>
</feature>
<evidence type="ECO:0000256" key="9">
    <source>
        <dbReference type="ARBA" id="ARBA00022949"/>
    </source>
</evidence>
<dbReference type="InterPro" id="IPR051025">
    <property type="entry name" value="RhoGAP"/>
</dbReference>
<evidence type="ECO:0000256" key="10">
    <source>
        <dbReference type="ARBA" id="ARBA00023054"/>
    </source>
</evidence>
<dbReference type="GO" id="GO:0042995">
    <property type="term" value="C:cell projection"/>
    <property type="evidence" value="ECO:0007669"/>
    <property type="project" value="UniProtKB-SubCell"/>
</dbReference>
<evidence type="ECO:0000256" key="8">
    <source>
        <dbReference type="ARBA" id="ARBA00022782"/>
    </source>
</evidence>
<keyword evidence="5" id="KW-0217">Developmental protein</keyword>
<evidence type="ECO:0000256" key="5">
    <source>
        <dbReference type="ARBA" id="ARBA00022473"/>
    </source>
</evidence>
<evidence type="ECO:0000256" key="17">
    <source>
        <dbReference type="SAM" id="MobiDB-lite"/>
    </source>
</evidence>
<dbReference type="AlphaFoldDB" id="A0A3P8VSM3"/>
<dbReference type="PROSITE" id="PS50238">
    <property type="entry name" value="RHOGAP"/>
    <property type="match status" value="1"/>
</dbReference>
<evidence type="ECO:0000256" key="1">
    <source>
        <dbReference type="ARBA" id="ARBA00004245"/>
    </source>
</evidence>
<keyword evidence="9" id="KW-0965">Cell junction</keyword>
<dbReference type="SUPFAM" id="SSF50729">
    <property type="entry name" value="PH domain-like"/>
    <property type="match status" value="1"/>
</dbReference>
<comment type="function">
    <text evidence="13">Rho GTPase-activating protein involved in cell polarity, cell morphology and cytoskeletal organization. Acts as a GTPase activator for the Rac-type GTPase by converting it to an inactive GDP-bound state. Controls actin remodeling by inactivating Rac downstream of Rho leading to suppress leading edge protrusion and promotes cell retraction to achieve cellular polarity. Able to suppress RAC1 and CDC42 activity in vitro. Overexpression induces cell rounding with partial or complete disruption of actin stress fibers and formation of membrane ruffles, lamellipodia, and filopodia. Isoform 2 is a vascular cell-specific GAP involved in modulation of angiogenesis.</text>
</comment>
<evidence type="ECO:0000256" key="15">
    <source>
        <dbReference type="ARBA" id="ARBA00070253"/>
    </source>
</evidence>
<feature type="compositionally biased region" description="Polar residues" evidence="17">
    <location>
        <begin position="620"/>
        <end position="633"/>
    </location>
</feature>
<dbReference type="PANTHER" id="PTHR15228">
    <property type="entry name" value="SPERMATHECAL PHYSIOLOGY VARIANT"/>
    <property type="match status" value="1"/>
</dbReference>
<evidence type="ECO:0000259" key="19">
    <source>
        <dbReference type="PROSITE" id="PS50238"/>
    </source>
</evidence>
<dbReference type="Pfam" id="PF00169">
    <property type="entry name" value="PH"/>
    <property type="match status" value="1"/>
</dbReference>
<keyword evidence="7" id="KW-0597">Phosphoprotein</keyword>
<feature type="compositionally biased region" description="Basic and acidic residues" evidence="17">
    <location>
        <begin position="607"/>
        <end position="619"/>
    </location>
</feature>
<evidence type="ECO:0000313" key="20">
    <source>
        <dbReference type="Ensembl" id="ENSCSEP00000015445.1"/>
    </source>
</evidence>
<evidence type="ECO:0000256" key="13">
    <source>
        <dbReference type="ARBA" id="ARBA00058502"/>
    </source>
</evidence>
<dbReference type="PROSITE" id="PS50003">
    <property type="entry name" value="PH_DOMAIN"/>
    <property type="match status" value="1"/>
</dbReference>
<dbReference type="GO" id="GO:0030154">
    <property type="term" value="P:cell differentiation"/>
    <property type="evidence" value="ECO:0007669"/>
    <property type="project" value="UniProtKB-KW"/>
</dbReference>
<evidence type="ECO:0000256" key="16">
    <source>
        <dbReference type="ARBA" id="ARBA00083366"/>
    </source>
</evidence>
<evidence type="ECO:0000256" key="4">
    <source>
        <dbReference type="ARBA" id="ARBA00022468"/>
    </source>
</evidence>
<dbReference type="GO" id="GO:0070161">
    <property type="term" value="C:anchoring junction"/>
    <property type="evidence" value="ECO:0007669"/>
    <property type="project" value="UniProtKB-SubCell"/>
</dbReference>
<keyword evidence="12" id="KW-0966">Cell projection</keyword>
<evidence type="ECO:0000313" key="21">
    <source>
        <dbReference type="Proteomes" id="UP000265120"/>
    </source>
</evidence>
<keyword evidence="4" id="KW-0343">GTPase activation</keyword>
<dbReference type="GO" id="GO:0007015">
    <property type="term" value="P:actin filament organization"/>
    <property type="evidence" value="ECO:0007669"/>
    <property type="project" value="TreeGrafter"/>
</dbReference>
<feature type="compositionally biased region" description="Basic and acidic residues" evidence="17">
    <location>
        <begin position="499"/>
        <end position="513"/>
    </location>
</feature>
<dbReference type="OMA" id="VMIKQHE"/>
<keyword evidence="6" id="KW-0963">Cytoplasm</keyword>
<dbReference type="InterPro" id="IPR008936">
    <property type="entry name" value="Rho_GTPase_activation_prot"/>
</dbReference>
<evidence type="ECO:0000256" key="3">
    <source>
        <dbReference type="ARBA" id="ARBA00004316"/>
    </source>
</evidence>
<dbReference type="Proteomes" id="UP000265120">
    <property type="component" value="Chromosome Z"/>
</dbReference>
<comment type="subcellular location">
    <subcellularLocation>
        <location evidence="2">Cell junction</location>
    </subcellularLocation>
    <subcellularLocation>
        <location evidence="3">Cell projection</location>
    </subcellularLocation>
    <subcellularLocation>
        <location evidence="1">Cytoplasm</location>
        <location evidence="1">Cytoskeleton</location>
    </subcellularLocation>
</comment>
<keyword evidence="11" id="KW-0206">Cytoskeleton</keyword>
<dbReference type="InterPro" id="IPR000198">
    <property type="entry name" value="RhoGAP_dom"/>
</dbReference>
<reference evidence="20" key="2">
    <citation type="submission" date="2025-08" db="UniProtKB">
        <authorList>
            <consortium name="Ensembl"/>
        </authorList>
    </citation>
    <scope>IDENTIFICATION</scope>
</reference>
<dbReference type="SUPFAM" id="SSF48350">
    <property type="entry name" value="GTPase activation domain, GAP"/>
    <property type="match status" value="1"/>
</dbReference>
<dbReference type="GO" id="GO:0051058">
    <property type="term" value="P:negative regulation of small GTPase mediated signal transduction"/>
    <property type="evidence" value="ECO:0007669"/>
    <property type="project" value="TreeGrafter"/>
</dbReference>
<dbReference type="InterPro" id="IPR001849">
    <property type="entry name" value="PH_domain"/>
</dbReference>
<dbReference type="SMART" id="SM00324">
    <property type="entry name" value="RhoGAP"/>
    <property type="match status" value="1"/>
</dbReference>
<feature type="region of interest" description="Disordered" evidence="17">
    <location>
        <begin position="22"/>
        <end position="45"/>
    </location>
</feature>
<keyword evidence="21" id="KW-1185">Reference proteome</keyword>
<dbReference type="CTD" id="9938"/>
<reference evidence="20 21" key="1">
    <citation type="journal article" date="2014" name="Nat. Genet.">
        <title>Whole-genome sequence of a flatfish provides insights into ZW sex chromosome evolution and adaptation to a benthic lifestyle.</title>
        <authorList>
            <person name="Chen S."/>
            <person name="Zhang G."/>
            <person name="Shao C."/>
            <person name="Huang Q."/>
            <person name="Liu G."/>
            <person name="Zhang P."/>
            <person name="Song W."/>
            <person name="An N."/>
            <person name="Chalopin D."/>
            <person name="Volff J.N."/>
            <person name="Hong Y."/>
            <person name="Li Q."/>
            <person name="Sha Z."/>
            <person name="Zhou H."/>
            <person name="Xie M."/>
            <person name="Yu Q."/>
            <person name="Liu Y."/>
            <person name="Xiang H."/>
            <person name="Wang N."/>
            <person name="Wu K."/>
            <person name="Yang C."/>
            <person name="Zhou Q."/>
            <person name="Liao X."/>
            <person name="Yang L."/>
            <person name="Hu Q."/>
            <person name="Zhang J."/>
            <person name="Meng L."/>
            <person name="Jin L."/>
            <person name="Tian Y."/>
            <person name="Lian J."/>
            <person name="Yang J."/>
            <person name="Miao G."/>
            <person name="Liu S."/>
            <person name="Liang Z."/>
            <person name="Yan F."/>
            <person name="Li Y."/>
            <person name="Sun B."/>
            <person name="Zhang H."/>
            <person name="Zhang J."/>
            <person name="Zhu Y."/>
            <person name="Du M."/>
            <person name="Zhao Y."/>
            <person name="Schartl M."/>
            <person name="Tang Q."/>
            <person name="Wang J."/>
        </authorList>
    </citation>
    <scope>NUCLEOTIDE SEQUENCE</scope>
</reference>
<dbReference type="Pfam" id="PF00620">
    <property type="entry name" value="RhoGAP"/>
    <property type="match status" value="1"/>
</dbReference>
<dbReference type="CDD" id="cd04390">
    <property type="entry name" value="RhoGAP_ARHGAP22_24_25"/>
    <property type="match status" value="1"/>
</dbReference>
<reference evidence="20" key="3">
    <citation type="submission" date="2025-09" db="UniProtKB">
        <authorList>
            <consortium name="Ensembl"/>
        </authorList>
    </citation>
    <scope>IDENTIFICATION</scope>
</reference>
<dbReference type="GO" id="GO:0005856">
    <property type="term" value="C:cytoskeleton"/>
    <property type="evidence" value="ECO:0007669"/>
    <property type="project" value="UniProtKB-SubCell"/>
</dbReference>
<feature type="region of interest" description="Disordered" evidence="17">
    <location>
        <begin position="354"/>
        <end position="432"/>
    </location>
</feature>
<evidence type="ECO:0000256" key="14">
    <source>
        <dbReference type="ARBA" id="ARBA00066033"/>
    </source>
</evidence>
<evidence type="ECO:0000256" key="2">
    <source>
        <dbReference type="ARBA" id="ARBA00004282"/>
    </source>
</evidence>
<name>A0A3P8VSM3_CYNSE</name>
<dbReference type="GeneTree" id="ENSGT00950000183015"/>
<feature type="compositionally biased region" description="Polar residues" evidence="17">
    <location>
        <begin position="514"/>
        <end position="555"/>
    </location>
</feature>
<dbReference type="RefSeq" id="XP_008333944.1">
    <property type="nucleotide sequence ID" value="XM_008335722.3"/>
</dbReference>
<dbReference type="FunFam" id="2.30.29.30:FF:000286">
    <property type="entry name" value="PH-protein kinase domain containing protein"/>
    <property type="match status" value="1"/>
</dbReference>
<feature type="region of interest" description="Disordered" evidence="17">
    <location>
        <begin position="494"/>
        <end position="572"/>
    </location>
</feature>
<dbReference type="InterPro" id="IPR011993">
    <property type="entry name" value="PH-like_dom_sf"/>
</dbReference>
<comment type="subunit">
    <text evidence="14">Interacts with FLNA.</text>
</comment>
<dbReference type="GO" id="GO:0005096">
    <property type="term" value="F:GTPase activator activity"/>
    <property type="evidence" value="ECO:0007669"/>
    <property type="project" value="UniProtKB-KW"/>
</dbReference>
<dbReference type="GeneID" id="103397459"/>